<comment type="caution">
    <text evidence="1">The sequence shown here is derived from an EMBL/GenBank/DDBJ whole genome shotgun (WGS) entry which is preliminary data.</text>
</comment>
<sequence>MINIAVNDFCKTVNVQFYEDNQNKTVDGQYLVTIRDGKVFNFEAMEGRTTVDAEVYWRLRKDLNFTQEIIAELLNRMRFIHDENNIANMDYLIHEVVLR</sequence>
<protein>
    <submittedName>
        <fullName evidence="1">Uncharacterized protein</fullName>
    </submittedName>
</protein>
<evidence type="ECO:0000313" key="2">
    <source>
        <dbReference type="Proteomes" id="UP001217178"/>
    </source>
</evidence>
<dbReference type="RefSeq" id="WP_273556834.1">
    <property type="nucleotide sequence ID" value="NZ_JAQRFI010000111.1"/>
</dbReference>
<dbReference type="Proteomes" id="UP001217178">
    <property type="component" value="Unassembled WGS sequence"/>
</dbReference>
<proteinExistence type="predicted"/>
<dbReference type="EMBL" id="JAQRFI010000111">
    <property type="protein sequence ID" value="MDC9591623.1"/>
    <property type="molecule type" value="Genomic_DNA"/>
</dbReference>
<organism evidence="1 2">
    <name type="scientific">Xenorhabdus yunnanensis</name>
    <dbReference type="NCBI Taxonomy" id="3025878"/>
    <lineage>
        <taxon>Bacteria</taxon>
        <taxon>Pseudomonadati</taxon>
        <taxon>Pseudomonadota</taxon>
        <taxon>Gammaproteobacteria</taxon>
        <taxon>Enterobacterales</taxon>
        <taxon>Morganellaceae</taxon>
        <taxon>Xenorhabdus</taxon>
    </lineage>
</organism>
<keyword evidence="2" id="KW-1185">Reference proteome</keyword>
<accession>A0ABT5LKI5</accession>
<gene>
    <name evidence="1" type="ORF">PSI23_20655</name>
</gene>
<reference evidence="1 2" key="1">
    <citation type="submission" date="2023-02" db="EMBL/GenBank/DDBJ databases">
        <title>Entomopathogenic bacteria.</title>
        <authorList>
            <person name="Machado R.A."/>
        </authorList>
    </citation>
    <scope>NUCLEOTIDE SEQUENCE [LARGE SCALE GENOMIC DNA]</scope>
    <source>
        <strain evidence="1 2">XENO-10</strain>
    </source>
</reference>
<evidence type="ECO:0000313" key="1">
    <source>
        <dbReference type="EMBL" id="MDC9591623.1"/>
    </source>
</evidence>
<name>A0ABT5LKI5_9GAMM</name>